<evidence type="ECO:0000313" key="1">
    <source>
        <dbReference type="EMBL" id="GFR70410.1"/>
    </source>
</evidence>
<protein>
    <submittedName>
        <fullName evidence="1">Uncharacterized protein</fullName>
    </submittedName>
</protein>
<organism evidence="1 2">
    <name type="scientific">Elysia marginata</name>
    <dbReference type="NCBI Taxonomy" id="1093978"/>
    <lineage>
        <taxon>Eukaryota</taxon>
        <taxon>Metazoa</taxon>
        <taxon>Spiralia</taxon>
        <taxon>Lophotrochozoa</taxon>
        <taxon>Mollusca</taxon>
        <taxon>Gastropoda</taxon>
        <taxon>Heterobranchia</taxon>
        <taxon>Euthyneura</taxon>
        <taxon>Panpulmonata</taxon>
        <taxon>Sacoglossa</taxon>
        <taxon>Placobranchoidea</taxon>
        <taxon>Plakobranchidae</taxon>
        <taxon>Elysia</taxon>
    </lineage>
</organism>
<evidence type="ECO:0000313" key="2">
    <source>
        <dbReference type="Proteomes" id="UP000762676"/>
    </source>
</evidence>
<sequence>MELVVFIRTIKTRVHRSYQSGNKSYVCRGDGQRGGLQEKRNTNTTLSSMDNITPLIGLSLGEVVHRSRGRGGWRVVVASIRGATSEHAVDDE</sequence>
<gene>
    <name evidence="1" type="ORF">ElyMa_003785500</name>
</gene>
<comment type="caution">
    <text evidence="1">The sequence shown here is derived from an EMBL/GenBank/DDBJ whole genome shotgun (WGS) entry which is preliminary data.</text>
</comment>
<dbReference type="Proteomes" id="UP000762676">
    <property type="component" value="Unassembled WGS sequence"/>
</dbReference>
<name>A0AAV4FBV8_9GAST</name>
<reference evidence="1 2" key="1">
    <citation type="journal article" date="2021" name="Elife">
        <title>Chloroplast acquisition without the gene transfer in kleptoplastic sea slugs, Plakobranchus ocellatus.</title>
        <authorList>
            <person name="Maeda T."/>
            <person name="Takahashi S."/>
            <person name="Yoshida T."/>
            <person name="Shimamura S."/>
            <person name="Takaki Y."/>
            <person name="Nagai Y."/>
            <person name="Toyoda A."/>
            <person name="Suzuki Y."/>
            <person name="Arimoto A."/>
            <person name="Ishii H."/>
            <person name="Satoh N."/>
            <person name="Nishiyama T."/>
            <person name="Hasebe M."/>
            <person name="Maruyama T."/>
            <person name="Minagawa J."/>
            <person name="Obokata J."/>
            <person name="Shigenobu S."/>
        </authorList>
    </citation>
    <scope>NUCLEOTIDE SEQUENCE [LARGE SCALE GENOMIC DNA]</scope>
</reference>
<proteinExistence type="predicted"/>
<dbReference type="EMBL" id="BMAT01007740">
    <property type="protein sequence ID" value="GFR70410.1"/>
    <property type="molecule type" value="Genomic_DNA"/>
</dbReference>
<accession>A0AAV4FBV8</accession>
<keyword evidence="2" id="KW-1185">Reference proteome</keyword>
<dbReference type="AlphaFoldDB" id="A0AAV4FBV8"/>